<dbReference type="InterPro" id="IPR028034">
    <property type="entry name" value="HU-CCDC81"/>
</dbReference>
<evidence type="ECO:0000313" key="3">
    <source>
        <dbReference type="Proteomes" id="UP000000600"/>
    </source>
</evidence>
<feature type="domain" description="CCDC81 HU" evidence="1">
    <location>
        <begin position="19"/>
        <end position="123"/>
    </location>
</feature>
<accession>A0BMI5</accession>
<dbReference type="EMBL" id="CT868004">
    <property type="protein sequence ID" value="CAK59752.1"/>
    <property type="molecule type" value="Genomic_DNA"/>
</dbReference>
<proteinExistence type="predicted"/>
<dbReference type="OrthoDB" id="414368at2759"/>
<name>A0BMI5_PARTE</name>
<dbReference type="eggNOG" id="ENOG502SK6N">
    <property type="taxonomic scope" value="Eukaryota"/>
</dbReference>
<protein>
    <recommendedName>
        <fullName evidence="1">CCDC81 HU domain-containing protein</fullName>
    </recommendedName>
</protein>
<dbReference type="OMA" id="INHSFRD"/>
<dbReference type="InParanoid" id="A0BMI5"/>
<dbReference type="Pfam" id="PF14908">
    <property type="entry name" value="HU-CCDC81_euk_1"/>
    <property type="match status" value="1"/>
</dbReference>
<evidence type="ECO:0000259" key="1">
    <source>
        <dbReference type="Pfam" id="PF14908"/>
    </source>
</evidence>
<dbReference type="RefSeq" id="XP_001427150.1">
    <property type="nucleotide sequence ID" value="XM_001427113.2"/>
</dbReference>
<organism evidence="2 3">
    <name type="scientific">Paramecium tetraurelia</name>
    <dbReference type="NCBI Taxonomy" id="5888"/>
    <lineage>
        <taxon>Eukaryota</taxon>
        <taxon>Sar</taxon>
        <taxon>Alveolata</taxon>
        <taxon>Ciliophora</taxon>
        <taxon>Intramacronucleata</taxon>
        <taxon>Oligohymenophorea</taxon>
        <taxon>Peniculida</taxon>
        <taxon>Parameciidae</taxon>
        <taxon>Paramecium</taxon>
    </lineage>
</organism>
<dbReference type="KEGG" id="ptm:GSPATT00030388001"/>
<dbReference type="AlphaFoldDB" id="A0BMI5"/>
<evidence type="ECO:0000313" key="2">
    <source>
        <dbReference type="EMBL" id="CAK59752.1"/>
    </source>
</evidence>
<reference evidence="2 3" key="1">
    <citation type="journal article" date="2006" name="Nature">
        <title>Global trends of whole-genome duplications revealed by the ciliate Paramecium tetraurelia.</title>
        <authorList>
            <consortium name="Genoscope"/>
            <person name="Aury J.-M."/>
            <person name="Jaillon O."/>
            <person name="Duret L."/>
            <person name="Noel B."/>
            <person name="Jubin C."/>
            <person name="Porcel B.M."/>
            <person name="Segurens B."/>
            <person name="Daubin V."/>
            <person name="Anthouard V."/>
            <person name="Aiach N."/>
            <person name="Arnaiz O."/>
            <person name="Billaut A."/>
            <person name="Beisson J."/>
            <person name="Blanc I."/>
            <person name="Bouhouche K."/>
            <person name="Camara F."/>
            <person name="Duharcourt S."/>
            <person name="Guigo R."/>
            <person name="Gogendeau D."/>
            <person name="Katinka M."/>
            <person name="Keller A.-M."/>
            <person name="Kissmehl R."/>
            <person name="Klotz C."/>
            <person name="Koll F."/>
            <person name="Le Moue A."/>
            <person name="Lepere C."/>
            <person name="Malinsky S."/>
            <person name="Nowacki M."/>
            <person name="Nowak J.K."/>
            <person name="Plattner H."/>
            <person name="Poulain J."/>
            <person name="Ruiz F."/>
            <person name="Serrano V."/>
            <person name="Zagulski M."/>
            <person name="Dessen P."/>
            <person name="Betermier M."/>
            <person name="Weissenbach J."/>
            <person name="Scarpelli C."/>
            <person name="Schachter V."/>
            <person name="Sperling L."/>
            <person name="Meyer E."/>
            <person name="Cohen J."/>
            <person name="Wincker P."/>
        </authorList>
    </citation>
    <scope>NUCLEOTIDE SEQUENCE [LARGE SCALE GENOMIC DNA]</scope>
    <source>
        <strain evidence="2 3">Stock d4-2</strain>
    </source>
</reference>
<dbReference type="HOGENOM" id="CLU_941521_0_0_1"/>
<sequence>MNLDDIYNWILQHPQNYPGKQQESQPRTVQSYKPLEPKAQFHIIIKATAEYIKEKMLSGNGVNMKELGAFTMEVISDYVKPLQHSGFNMTQDLAIQRADRKHVHQIRPCFVPDNAFKYFLARYPGKEEITKPLSQHSIYQKGFGMNFCNAGPIAASSYLGKDVVQSVHTSLIKAIHDLTRLGHDLHIDFGFHQDISIKQRLKNINTINHSFRDSTKQTMNQKCVNLIQEHHNIGQPPIKKSGPRAPQIIFQENYEKSMALKIMSLDLNTAEQTNYSKKQKVQLPTLNK</sequence>
<dbReference type="Proteomes" id="UP000000600">
    <property type="component" value="Unassembled WGS sequence"/>
</dbReference>
<dbReference type="GeneID" id="5012934"/>
<gene>
    <name evidence="2" type="ORF">GSPATT00030388001</name>
</gene>
<keyword evidence="3" id="KW-1185">Reference proteome</keyword>